<dbReference type="InterPro" id="IPR001753">
    <property type="entry name" value="Enoyl-CoA_hydra/iso"/>
</dbReference>
<organism evidence="4 5">
    <name type="scientific">Exobacillus caeni</name>
    <dbReference type="NCBI Taxonomy" id="2574798"/>
    <lineage>
        <taxon>Bacteria</taxon>
        <taxon>Bacillati</taxon>
        <taxon>Bacillota</taxon>
        <taxon>Bacilli</taxon>
        <taxon>Bacillales</taxon>
        <taxon>Guptibacillaceae</taxon>
        <taxon>Exobacillus</taxon>
    </lineage>
</organism>
<comment type="caution">
    <text evidence="4">The sequence shown here is derived from an EMBL/GenBank/DDBJ whole genome shotgun (WGS) entry which is preliminary data.</text>
</comment>
<dbReference type="PANTHER" id="PTHR11941:SF54">
    <property type="entry name" value="ENOYL-COA HYDRATASE, MITOCHONDRIAL"/>
    <property type="match status" value="1"/>
</dbReference>
<dbReference type="PANTHER" id="PTHR11941">
    <property type="entry name" value="ENOYL-COA HYDRATASE-RELATED"/>
    <property type="match status" value="1"/>
</dbReference>
<dbReference type="SUPFAM" id="SSF52096">
    <property type="entry name" value="ClpP/crotonase"/>
    <property type="match status" value="1"/>
</dbReference>
<keyword evidence="5" id="KW-1185">Reference proteome</keyword>
<evidence type="ECO:0000256" key="1">
    <source>
        <dbReference type="ARBA" id="ARBA00005254"/>
    </source>
</evidence>
<proteinExistence type="inferred from homology"/>
<evidence type="ECO:0000256" key="2">
    <source>
        <dbReference type="ARBA" id="ARBA00023239"/>
    </source>
</evidence>
<comment type="similarity">
    <text evidence="1 3">Belongs to the enoyl-CoA hydratase/isomerase family.</text>
</comment>
<name>A0A5R9F5I0_9BACL</name>
<dbReference type="AlphaFoldDB" id="A0A5R9F5I0"/>
<accession>A0A5R9F5I0</accession>
<gene>
    <name evidence="4" type="ORF">FCL54_07125</name>
</gene>
<dbReference type="InterPro" id="IPR018376">
    <property type="entry name" value="Enoyl-CoA_hyd/isom_CS"/>
</dbReference>
<reference evidence="4 5" key="1">
    <citation type="submission" date="2019-04" db="EMBL/GenBank/DDBJ databases">
        <title>Bacillus caeni sp. nov., a bacterium isolated from mangrove sediment.</title>
        <authorList>
            <person name="Huang H."/>
            <person name="Mo K."/>
            <person name="Hu Y."/>
        </authorList>
    </citation>
    <scope>NUCLEOTIDE SEQUENCE [LARGE SCALE GENOMIC DNA]</scope>
    <source>
        <strain evidence="4 5">HB172195</strain>
    </source>
</reference>
<evidence type="ECO:0000313" key="4">
    <source>
        <dbReference type="EMBL" id="TLS38291.1"/>
    </source>
</evidence>
<dbReference type="PROSITE" id="PS00166">
    <property type="entry name" value="ENOYL_COA_HYDRATASE"/>
    <property type="match status" value="1"/>
</dbReference>
<dbReference type="Proteomes" id="UP000308230">
    <property type="component" value="Unassembled WGS sequence"/>
</dbReference>
<dbReference type="CDD" id="cd06558">
    <property type="entry name" value="crotonase-like"/>
    <property type="match status" value="1"/>
</dbReference>
<sequence length="258" mass="27820">MNAVKVTKQDHIGIVTIDNPPLNVLGSFVFQELGEAFKNLAEDEEVLVVILTGKGSKAFVAGADIKEFPQLIGNSDMNKVVMDTHAVLNQIEDFPKPTIAVLNGMAFGGGCELALTCDIRIAEEHVQIGLPEVKLGIFPGGGGTQRLPRLIGTSRAKELMFTGDPIGSEKAERIGLVNDVVESGKGMEAGLALAKRIAGNSLQSTSRIKSAVNRGVQLPFIEGIQYEALLFEEIFKTEDVKEGIAAFIEKRKPQYSNR</sequence>
<evidence type="ECO:0000313" key="5">
    <source>
        <dbReference type="Proteomes" id="UP000308230"/>
    </source>
</evidence>
<dbReference type="OrthoDB" id="9775794at2"/>
<dbReference type="Gene3D" id="3.90.226.10">
    <property type="entry name" value="2-enoyl-CoA Hydratase, Chain A, domain 1"/>
    <property type="match status" value="1"/>
</dbReference>
<dbReference type="GO" id="GO:0006635">
    <property type="term" value="P:fatty acid beta-oxidation"/>
    <property type="evidence" value="ECO:0007669"/>
    <property type="project" value="TreeGrafter"/>
</dbReference>
<dbReference type="InterPro" id="IPR014748">
    <property type="entry name" value="Enoyl-CoA_hydra_C"/>
</dbReference>
<dbReference type="InterPro" id="IPR029045">
    <property type="entry name" value="ClpP/crotonase-like_dom_sf"/>
</dbReference>
<dbReference type="FunFam" id="1.10.12.10:FF:000001">
    <property type="entry name" value="Probable enoyl-CoA hydratase, mitochondrial"/>
    <property type="match status" value="1"/>
</dbReference>
<dbReference type="GO" id="GO:0016836">
    <property type="term" value="F:hydro-lyase activity"/>
    <property type="evidence" value="ECO:0007669"/>
    <property type="project" value="UniProtKB-ARBA"/>
</dbReference>
<evidence type="ECO:0000256" key="3">
    <source>
        <dbReference type="RuleBase" id="RU003707"/>
    </source>
</evidence>
<dbReference type="Gene3D" id="1.10.12.10">
    <property type="entry name" value="Lyase 2-enoyl-coa Hydratase, Chain A, domain 2"/>
    <property type="match status" value="1"/>
</dbReference>
<dbReference type="FunFam" id="3.90.226.10:FF:000009">
    <property type="entry name" value="Carnitinyl-CoA dehydratase"/>
    <property type="match status" value="1"/>
</dbReference>
<dbReference type="RefSeq" id="WP_138124774.1">
    <property type="nucleotide sequence ID" value="NZ_SWLG01000004.1"/>
</dbReference>
<dbReference type="EMBL" id="SWLG01000004">
    <property type="protein sequence ID" value="TLS38291.1"/>
    <property type="molecule type" value="Genomic_DNA"/>
</dbReference>
<dbReference type="Pfam" id="PF00378">
    <property type="entry name" value="ECH_1"/>
    <property type="match status" value="1"/>
</dbReference>
<keyword evidence="2" id="KW-0456">Lyase</keyword>
<protein>
    <submittedName>
        <fullName evidence="4">Enoyl-CoA hydratase</fullName>
    </submittedName>
</protein>